<evidence type="ECO:0000313" key="1">
    <source>
        <dbReference type="EMBL" id="OYR28882.1"/>
    </source>
</evidence>
<accession>A0A256GP19</accession>
<evidence type="ECO:0000313" key="2">
    <source>
        <dbReference type="Proteomes" id="UP000216188"/>
    </source>
</evidence>
<gene>
    <name evidence="1" type="ORF">CEV34_0986</name>
</gene>
<sequence>MVGFENRRAAYLTYVRTGSEKSRHLQAAPASAQKSEMIFGKHDALFE</sequence>
<protein>
    <submittedName>
        <fullName evidence="1">Uncharacterized protein</fullName>
    </submittedName>
</protein>
<dbReference type="EMBL" id="NNRM01000012">
    <property type="protein sequence ID" value="OYR28882.1"/>
    <property type="molecule type" value="Genomic_DNA"/>
</dbReference>
<keyword evidence="2" id="KW-1185">Reference proteome</keyword>
<name>A0A256GP19_9HYPH</name>
<dbReference type="Proteomes" id="UP000216188">
    <property type="component" value="Unassembled WGS sequence"/>
</dbReference>
<dbReference type="AlphaFoldDB" id="A0A256GP19"/>
<comment type="caution">
    <text evidence="1">The sequence shown here is derived from an EMBL/GenBank/DDBJ whole genome shotgun (WGS) entry which is preliminary data.</text>
</comment>
<proteinExistence type="predicted"/>
<reference evidence="1 2" key="1">
    <citation type="submission" date="2017-07" db="EMBL/GenBank/DDBJ databases">
        <title>Phylogenetic study on the rhizospheric bacterium Ochrobactrum sp. A44.</title>
        <authorList>
            <person name="Krzyzanowska D.M."/>
            <person name="Ossowicki A."/>
            <person name="Rajewska M."/>
            <person name="Maciag T."/>
            <person name="Kaczynski Z."/>
            <person name="Czerwicka M."/>
            <person name="Jafra S."/>
        </authorList>
    </citation>
    <scope>NUCLEOTIDE SEQUENCE [LARGE SCALE GENOMIC DNA]</scope>
    <source>
        <strain evidence="1 2">CCUG 30717</strain>
    </source>
</reference>
<organism evidence="1 2">
    <name type="scientific">Brucella pseudogrignonensis</name>
    <dbReference type="NCBI Taxonomy" id="419475"/>
    <lineage>
        <taxon>Bacteria</taxon>
        <taxon>Pseudomonadati</taxon>
        <taxon>Pseudomonadota</taxon>
        <taxon>Alphaproteobacteria</taxon>
        <taxon>Hyphomicrobiales</taxon>
        <taxon>Brucellaceae</taxon>
        <taxon>Brucella/Ochrobactrum group</taxon>
        <taxon>Brucella</taxon>
    </lineage>
</organism>